<keyword evidence="4" id="KW-0690">Ribosome biogenesis</keyword>
<dbReference type="EMBL" id="JACJJC010000013">
    <property type="protein sequence ID" value="MBM6704528.1"/>
    <property type="molecule type" value="Genomic_DNA"/>
</dbReference>
<comment type="similarity">
    <text evidence="2">Belongs to the DUF177 domain family.</text>
</comment>
<evidence type="ECO:0000313" key="6">
    <source>
        <dbReference type="EMBL" id="MBM6704528.1"/>
    </source>
</evidence>
<dbReference type="PANTHER" id="PTHR38099:SF1">
    <property type="entry name" value="LARGE RIBOSOMAL RNA SUBUNIT ACCUMULATION PROTEIN YCED"/>
    <property type="match status" value="1"/>
</dbReference>
<accession>A0ABS2DUZ4</accession>
<dbReference type="Proteomes" id="UP000715095">
    <property type="component" value="Unassembled WGS sequence"/>
</dbReference>
<gene>
    <name evidence="6" type="ORF">H6A60_08540</name>
</gene>
<proteinExistence type="inferred from homology"/>
<evidence type="ECO:0000256" key="2">
    <source>
        <dbReference type="ARBA" id="ARBA00010740"/>
    </source>
</evidence>
<evidence type="ECO:0000256" key="4">
    <source>
        <dbReference type="ARBA" id="ARBA00022517"/>
    </source>
</evidence>
<comment type="caution">
    <text evidence="6">The sequence shown here is derived from an EMBL/GenBank/DDBJ whole genome shotgun (WGS) entry which is preliminary data.</text>
</comment>
<keyword evidence="7" id="KW-1185">Reference proteome</keyword>
<evidence type="ECO:0000313" key="7">
    <source>
        <dbReference type="Proteomes" id="UP000715095"/>
    </source>
</evidence>
<dbReference type="InterPro" id="IPR003772">
    <property type="entry name" value="YceD"/>
</dbReference>
<comment type="function">
    <text evidence="1">Plays a role in synthesis, processing and/or stability of 23S rRNA.</text>
</comment>
<dbReference type="PANTHER" id="PTHR38099">
    <property type="entry name" value="LARGE RIBOSOMAL RNA SUBUNIT ACCUMULATION PROTEIN YCED"/>
    <property type="match status" value="1"/>
</dbReference>
<dbReference type="Pfam" id="PF02620">
    <property type="entry name" value="YceD"/>
    <property type="match status" value="1"/>
</dbReference>
<evidence type="ECO:0000256" key="5">
    <source>
        <dbReference type="ARBA" id="ARBA00031841"/>
    </source>
</evidence>
<protein>
    <recommendedName>
        <fullName evidence="3">Large ribosomal RNA subunit accumulation protein YceD</fullName>
    </recommendedName>
    <alternativeName>
        <fullName evidence="5">23S rRNA accumulation protein YceD</fullName>
    </alternativeName>
</protein>
<reference evidence="6 7" key="1">
    <citation type="journal article" date="2021" name="Sci. Rep.">
        <title>The distribution of antibiotic resistance genes in chicken gut microbiota commensals.</title>
        <authorList>
            <person name="Juricova H."/>
            <person name="Matiasovicova J."/>
            <person name="Kubasova T."/>
            <person name="Cejkova D."/>
            <person name="Rychlik I."/>
        </authorList>
    </citation>
    <scope>NUCLEOTIDE SEQUENCE [LARGE SCALE GENOMIC DNA]</scope>
    <source>
        <strain evidence="6 7">An829</strain>
    </source>
</reference>
<evidence type="ECO:0000256" key="1">
    <source>
        <dbReference type="ARBA" id="ARBA00002868"/>
    </source>
</evidence>
<sequence>MALIIDIFDLALKEKSVEGEVPVGDMPELRAFLATDAGSVRYAIEGRGERRGRPAAMLSIWGEVEMPCARCNKPVAVDIESEAVFLFTKTEAEANAMPVSEDEEDEDVVVGSRKFNVDAWVQEEAILSLPAMTVHEDGCEEDMWEDEEPEAVEEKKPNPFAALAGMKFRK</sequence>
<dbReference type="InterPro" id="IPR039255">
    <property type="entry name" value="YceD_bac"/>
</dbReference>
<evidence type="ECO:0000256" key="3">
    <source>
        <dbReference type="ARBA" id="ARBA00015716"/>
    </source>
</evidence>
<name>A0ABS2DUZ4_9BURK</name>
<organism evidence="6 7">
    <name type="scientific">Sutterella massiliensis</name>
    <dbReference type="NCBI Taxonomy" id="1816689"/>
    <lineage>
        <taxon>Bacteria</taxon>
        <taxon>Pseudomonadati</taxon>
        <taxon>Pseudomonadota</taxon>
        <taxon>Betaproteobacteria</taxon>
        <taxon>Burkholderiales</taxon>
        <taxon>Sutterellaceae</taxon>
        <taxon>Sutterella</taxon>
    </lineage>
</organism>